<dbReference type="PANTHER" id="PTHR47331">
    <property type="entry name" value="PHD-TYPE DOMAIN-CONTAINING PROTEIN"/>
    <property type="match status" value="1"/>
</dbReference>
<sequence length="484" mass="56334">MDREEALERLNKKRTLLRTSLSKYWKRKEESEVHKECDHEELMEQLSDVYGELRRVDEEIGKLIDIKDLEKDLRMVEEYREKAVTWKSLLKRRSLVVADGIQRETATKKEYPGEISRPAVTGMIRSLESLSVVVESYGNLLCPLLLKLLPSDLKLELHREFTGAFSLGDLIEFLKRQLIALESTFGTRDEIITSRPSNERPQSQISIMPEYCHLSKFCKIRESSTSCGELRHLRIMCPRKNQNEEIATPARGIMKDETLTNLTTTSVVLLPTMRVTIRELYEHRVYDIRLTNLDGSYGCNFEALSQDVTATACPRSIRTSDLDNLWRLEAIHISDTRQNDSIQKETEEYFARTVSKDCEVRYQVALPWIREREVLKDNRDVAEKRLANLGRHLENTGNLTEFEDTFENWLKNKIIETVTDNKREGVHYLPPRPVFKENIPTTKIRPVFDASARKKGKFSLNDCLERGPNLIETIPRILDRFRKS</sequence>
<protein>
    <submittedName>
        <fullName evidence="1">Uncharacterized protein</fullName>
    </submittedName>
</protein>
<dbReference type="PANTHER" id="PTHR47331:SF1">
    <property type="entry name" value="GAG-LIKE PROTEIN"/>
    <property type="match status" value="1"/>
</dbReference>
<proteinExistence type="predicted"/>
<evidence type="ECO:0000313" key="2">
    <source>
        <dbReference type="Proteomes" id="UP001235939"/>
    </source>
</evidence>
<keyword evidence="2" id="KW-1185">Reference proteome</keyword>
<gene>
    <name evidence="1" type="ORF">LAZ67_18000917</name>
</gene>
<dbReference type="Proteomes" id="UP001235939">
    <property type="component" value="Chromosome 18"/>
</dbReference>
<evidence type="ECO:0000313" key="1">
    <source>
        <dbReference type="EMBL" id="UYV79851.1"/>
    </source>
</evidence>
<name>A0ABY6LFE1_9ARAC</name>
<dbReference type="EMBL" id="CP092880">
    <property type="protein sequence ID" value="UYV79851.1"/>
    <property type="molecule type" value="Genomic_DNA"/>
</dbReference>
<reference evidence="1 2" key="1">
    <citation type="submission" date="2022-01" db="EMBL/GenBank/DDBJ databases">
        <title>A chromosomal length assembly of Cordylochernes scorpioides.</title>
        <authorList>
            <person name="Zeh D."/>
            <person name="Zeh J."/>
        </authorList>
    </citation>
    <scope>NUCLEOTIDE SEQUENCE [LARGE SCALE GENOMIC DNA]</scope>
    <source>
        <strain evidence="1">IN4F17</strain>
        <tissue evidence="1">Whole Body</tissue>
    </source>
</reference>
<organism evidence="1 2">
    <name type="scientific">Cordylochernes scorpioides</name>
    <dbReference type="NCBI Taxonomy" id="51811"/>
    <lineage>
        <taxon>Eukaryota</taxon>
        <taxon>Metazoa</taxon>
        <taxon>Ecdysozoa</taxon>
        <taxon>Arthropoda</taxon>
        <taxon>Chelicerata</taxon>
        <taxon>Arachnida</taxon>
        <taxon>Pseudoscorpiones</taxon>
        <taxon>Cheliferoidea</taxon>
        <taxon>Chernetidae</taxon>
        <taxon>Cordylochernes</taxon>
    </lineage>
</organism>
<accession>A0ABY6LFE1</accession>